<dbReference type="Proteomes" id="UP000256686">
    <property type="component" value="Unassembled WGS sequence"/>
</dbReference>
<dbReference type="AlphaFoldDB" id="A0A3D9C4R4"/>
<organism evidence="2 3">
    <name type="scientific">Chryseobacterium pennae</name>
    <dbReference type="NCBI Taxonomy" id="2258962"/>
    <lineage>
        <taxon>Bacteria</taxon>
        <taxon>Pseudomonadati</taxon>
        <taxon>Bacteroidota</taxon>
        <taxon>Flavobacteriia</taxon>
        <taxon>Flavobacteriales</taxon>
        <taxon>Weeksellaceae</taxon>
        <taxon>Chryseobacterium group</taxon>
        <taxon>Chryseobacterium</taxon>
    </lineage>
</organism>
<name>A0A3D9C4R4_9FLAO</name>
<keyword evidence="3" id="KW-1185">Reference proteome</keyword>
<dbReference type="RefSeq" id="WP_115972634.1">
    <property type="nucleotide sequence ID" value="NZ_QNVT01000024.1"/>
</dbReference>
<accession>A0A3D9C4R4</accession>
<evidence type="ECO:0000313" key="3">
    <source>
        <dbReference type="Proteomes" id="UP000256686"/>
    </source>
</evidence>
<comment type="caution">
    <text evidence="2">The sequence shown here is derived from an EMBL/GenBank/DDBJ whole genome shotgun (WGS) entry which is preliminary data.</text>
</comment>
<feature type="region of interest" description="Disordered" evidence="1">
    <location>
        <begin position="32"/>
        <end position="52"/>
    </location>
</feature>
<proteinExistence type="predicted"/>
<evidence type="ECO:0000256" key="1">
    <source>
        <dbReference type="SAM" id="MobiDB-lite"/>
    </source>
</evidence>
<sequence length="400" mass="44483">MKQKRKLNLKELELQLPPISLNETKIILGGNDYDGGPDINPNDPSWSDGQPMDYDPNEHFILVGSGNNGDNDQDQGDFDYYYDNDYDDGYPDGGGNGIDFSNGIPPSSSFNPSPALHDGLNSQVLQNIDFSQIGNSNSVGDIQALLMSNSELGTLLTQAMNNGITVSFDTKPMDFGSQYNTDNNPNNYVWGQTNYAPGNNHITISLNSFAFDANGHWNADIAGISGPLNSSDGVDTTGFNTLQDFTYTIAHEVVHTVISSMFEKAWSNDHTIQGTHDYMVQNNYPADFISIYIVDNGDGTYSWRNADQAAALEHAYMIEHYSDTINNIVNEFTQDMHDLQHTVDNLRQTADFAWQEAHSTDPNVPDSWPTQSEWMAYYNDLQHQLSDIMGTWGAFIDKGF</sequence>
<protein>
    <submittedName>
        <fullName evidence="2">Uncharacterized protein</fullName>
    </submittedName>
</protein>
<dbReference type="EMBL" id="QNVT01000024">
    <property type="protein sequence ID" value="REC60471.1"/>
    <property type="molecule type" value="Genomic_DNA"/>
</dbReference>
<gene>
    <name evidence="2" type="ORF">DRF65_20625</name>
</gene>
<evidence type="ECO:0000313" key="2">
    <source>
        <dbReference type="EMBL" id="REC60471.1"/>
    </source>
</evidence>
<reference evidence="3" key="1">
    <citation type="submission" date="2018-06" db="EMBL/GenBank/DDBJ databases">
        <authorList>
            <person name="Lum Nde A."/>
            <person name="Hugo C."/>
        </authorList>
    </citation>
    <scope>NUCLEOTIDE SEQUENCE [LARGE SCALE GENOMIC DNA]</scope>
    <source>
        <strain evidence="3">1_F178</strain>
    </source>
</reference>